<name>A0A397TXB6_9GLOM</name>
<evidence type="ECO:0000313" key="3">
    <source>
        <dbReference type="Proteomes" id="UP000266673"/>
    </source>
</evidence>
<dbReference type="OrthoDB" id="2430592at2759"/>
<reference evidence="2 3" key="1">
    <citation type="submission" date="2018-06" db="EMBL/GenBank/DDBJ databases">
        <title>Comparative genomics reveals the genomic features of Rhizophagus irregularis, R. cerebriforme, R. diaphanum and Gigaspora rosea, and their symbiotic lifestyle signature.</title>
        <authorList>
            <person name="Morin E."/>
            <person name="San Clemente H."/>
            <person name="Chen E.C.H."/>
            <person name="De La Providencia I."/>
            <person name="Hainaut M."/>
            <person name="Kuo A."/>
            <person name="Kohler A."/>
            <person name="Murat C."/>
            <person name="Tang N."/>
            <person name="Roy S."/>
            <person name="Loubradou J."/>
            <person name="Henrissat B."/>
            <person name="Grigoriev I.V."/>
            <person name="Corradi N."/>
            <person name="Roux C."/>
            <person name="Martin F.M."/>
        </authorList>
    </citation>
    <scope>NUCLEOTIDE SEQUENCE [LARGE SCALE GENOMIC DNA]</scope>
    <source>
        <strain evidence="2 3">DAOM 194757</strain>
    </source>
</reference>
<feature type="region of interest" description="Disordered" evidence="1">
    <location>
        <begin position="31"/>
        <end position="95"/>
    </location>
</feature>
<gene>
    <name evidence="2" type="ORF">C2G38_2150469</name>
</gene>
<keyword evidence="3" id="KW-1185">Reference proteome</keyword>
<accession>A0A397TXB6</accession>
<dbReference type="Proteomes" id="UP000266673">
    <property type="component" value="Unassembled WGS sequence"/>
</dbReference>
<organism evidence="2 3">
    <name type="scientific">Gigaspora rosea</name>
    <dbReference type="NCBI Taxonomy" id="44941"/>
    <lineage>
        <taxon>Eukaryota</taxon>
        <taxon>Fungi</taxon>
        <taxon>Fungi incertae sedis</taxon>
        <taxon>Mucoromycota</taxon>
        <taxon>Glomeromycotina</taxon>
        <taxon>Glomeromycetes</taxon>
        <taxon>Diversisporales</taxon>
        <taxon>Gigasporaceae</taxon>
        <taxon>Gigaspora</taxon>
    </lineage>
</organism>
<protein>
    <submittedName>
        <fullName evidence="2">Uncharacterized protein</fullName>
    </submittedName>
</protein>
<dbReference type="STRING" id="44941.A0A397TXB6"/>
<comment type="caution">
    <text evidence="2">The sequence shown here is derived from an EMBL/GenBank/DDBJ whole genome shotgun (WGS) entry which is preliminary data.</text>
</comment>
<evidence type="ECO:0000313" key="2">
    <source>
        <dbReference type="EMBL" id="RIB01417.1"/>
    </source>
</evidence>
<dbReference type="EMBL" id="QKWP01003140">
    <property type="protein sequence ID" value="RIB01417.1"/>
    <property type="molecule type" value="Genomic_DNA"/>
</dbReference>
<sequence>MLASMLKEVSSMSLEEKKRLLIKVRQTKMMLRSNIPQNEEDLDLVRKDVPKPPSPTTKLQQKQKKRTNATESRKKTNSHIPVLKQRSGKEIEPINLEKKAENSVEKHVRWDDVNLVQVSSPLTKHSPISAKEKRAIKSCLKPTVQYYKTQI</sequence>
<dbReference type="AlphaFoldDB" id="A0A397TXB6"/>
<evidence type="ECO:0000256" key="1">
    <source>
        <dbReference type="SAM" id="MobiDB-lite"/>
    </source>
</evidence>
<proteinExistence type="predicted"/>